<comment type="caution">
    <text evidence="7">The sequence shown here is derived from an EMBL/GenBank/DDBJ whole genome shotgun (WGS) entry which is preliminary data.</text>
</comment>
<dbReference type="SUPFAM" id="SSF56601">
    <property type="entry name" value="beta-lactamase/transpeptidase-like"/>
    <property type="match status" value="1"/>
</dbReference>
<reference evidence="7 8" key="1">
    <citation type="journal article" date="2019" name="Int. J. Syst. Evol. Microbiol.">
        <title>The Global Catalogue of Microorganisms (GCM) 10K type strain sequencing project: providing services to taxonomists for standard genome sequencing and annotation.</title>
        <authorList>
            <consortium name="The Broad Institute Genomics Platform"/>
            <consortium name="The Broad Institute Genome Sequencing Center for Infectious Disease"/>
            <person name="Wu L."/>
            <person name="Ma J."/>
        </authorList>
    </citation>
    <scope>NUCLEOTIDE SEQUENCE [LARGE SCALE GENOMIC DNA]</scope>
    <source>
        <strain evidence="7 8">JCM 4805</strain>
    </source>
</reference>
<keyword evidence="4" id="KW-0812">Transmembrane</keyword>
<organism evidence="7 8">
    <name type="scientific">Streptomyces olivaceiscleroticus</name>
    <dbReference type="NCBI Taxonomy" id="68245"/>
    <lineage>
        <taxon>Bacteria</taxon>
        <taxon>Bacillati</taxon>
        <taxon>Actinomycetota</taxon>
        <taxon>Actinomycetes</taxon>
        <taxon>Kitasatosporales</taxon>
        <taxon>Streptomycetaceae</taxon>
        <taxon>Streptomyces</taxon>
    </lineage>
</organism>
<keyword evidence="4" id="KW-1133">Transmembrane helix</keyword>
<dbReference type="Gene3D" id="3.40.710.10">
    <property type="entry name" value="DD-peptidase/beta-lactamase superfamily"/>
    <property type="match status" value="1"/>
</dbReference>
<dbReference type="InterPro" id="IPR012338">
    <property type="entry name" value="Beta-lactam/transpept-like"/>
</dbReference>
<evidence type="ECO:0000256" key="3">
    <source>
        <dbReference type="SAM" id="MobiDB-lite"/>
    </source>
</evidence>
<feature type="transmembrane region" description="Helical" evidence="4">
    <location>
        <begin position="472"/>
        <end position="494"/>
    </location>
</feature>
<feature type="domain" description="Beta-lactamase-related" evidence="6">
    <location>
        <begin position="54"/>
        <end position="366"/>
    </location>
</feature>
<feature type="transmembrane region" description="Helical" evidence="4">
    <location>
        <begin position="440"/>
        <end position="460"/>
    </location>
</feature>
<feature type="region of interest" description="Disordered" evidence="3">
    <location>
        <begin position="508"/>
        <end position="534"/>
    </location>
</feature>
<sequence length="534" mass="56892">MEKNSRGAAKHPAQRAVRRRVAALLLALVTLLGVAPSAAAAPAAPPAAVTPAAVDRYVRDYMARTGLPGAVVAVTKGDRIIRTAGYGHTAGGARLTAHSRVPVASVSKSFTALAVLQLADAGRMDLDAPVRRYLPEFRLDDERARRITTRQLLNQTSGMADSTYPDMAVDQPHTLRGAVAAMRHSGLATAPGTRMRYHNSNYVVAARLVEVVSGQSFADYLTDHVFRPLGMRHTRTVDSTTDMPERARGHVRAYGTTVALPHPRLFVAGSFGVVTTADDLARWLMMQNSGGLAADGRRIVSARAVATMHTPGKAAEHTDYGMGWWLRKEPGRATEIQHNGQLFTRTAIQTLLPGSGYGIAVVGNTGFVSGEDSGIIARGLSDLAQGRQPTDEEPFTMTADLVLGALTLLALGLGTLGVVRSRRWARRAAARPWWRPALRLLPYAAPLALCLFLSDLVGWSMRRVGLFWQVAYAWPALTVWVVASALAAATVVLVRVVRTVAARRAAGGRTDKSRDTGVSGAAGPGRSTAPAGSS</sequence>
<dbReference type="Pfam" id="PF00144">
    <property type="entry name" value="Beta-lactamase"/>
    <property type="match status" value="1"/>
</dbReference>
<dbReference type="PANTHER" id="PTHR46825">
    <property type="entry name" value="D-ALANYL-D-ALANINE-CARBOXYPEPTIDASE/ENDOPEPTIDASE AMPH"/>
    <property type="match status" value="1"/>
</dbReference>
<protein>
    <submittedName>
        <fullName evidence="7">Serine hydrolase domain-containing protein</fullName>
    </submittedName>
</protein>
<proteinExistence type="predicted"/>
<evidence type="ECO:0000256" key="5">
    <source>
        <dbReference type="SAM" id="SignalP"/>
    </source>
</evidence>
<accession>A0ABN0ZG07</accession>
<dbReference type="Proteomes" id="UP001500909">
    <property type="component" value="Unassembled WGS sequence"/>
</dbReference>
<keyword evidence="5" id="KW-0732">Signal</keyword>
<feature type="signal peptide" evidence="5">
    <location>
        <begin position="1"/>
        <end position="40"/>
    </location>
</feature>
<evidence type="ECO:0000313" key="8">
    <source>
        <dbReference type="Proteomes" id="UP001500909"/>
    </source>
</evidence>
<dbReference type="InterPro" id="IPR050491">
    <property type="entry name" value="AmpC-like"/>
</dbReference>
<dbReference type="GO" id="GO:0016787">
    <property type="term" value="F:hydrolase activity"/>
    <property type="evidence" value="ECO:0007669"/>
    <property type="project" value="UniProtKB-KW"/>
</dbReference>
<evidence type="ECO:0000313" key="7">
    <source>
        <dbReference type="EMBL" id="GAA0446150.1"/>
    </source>
</evidence>
<evidence type="ECO:0000256" key="2">
    <source>
        <dbReference type="ARBA" id="ARBA00023136"/>
    </source>
</evidence>
<dbReference type="RefSeq" id="WP_346092955.1">
    <property type="nucleotide sequence ID" value="NZ_BAAABY010000007.1"/>
</dbReference>
<keyword evidence="7" id="KW-0378">Hydrolase</keyword>
<comment type="subcellular location">
    <subcellularLocation>
        <location evidence="1">Membrane</location>
    </subcellularLocation>
</comment>
<evidence type="ECO:0000256" key="4">
    <source>
        <dbReference type="SAM" id="Phobius"/>
    </source>
</evidence>
<feature type="chain" id="PRO_5045708049" evidence="5">
    <location>
        <begin position="41"/>
        <end position="534"/>
    </location>
</feature>
<dbReference type="PANTHER" id="PTHR46825:SF11">
    <property type="entry name" value="PENICILLIN-BINDING PROTEIN 4"/>
    <property type="match status" value="1"/>
</dbReference>
<keyword evidence="2 4" id="KW-0472">Membrane</keyword>
<evidence type="ECO:0000256" key="1">
    <source>
        <dbReference type="ARBA" id="ARBA00004370"/>
    </source>
</evidence>
<evidence type="ECO:0000259" key="6">
    <source>
        <dbReference type="Pfam" id="PF00144"/>
    </source>
</evidence>
<dbReference type="EMBL" id="BAAABY010000007">
    <property type="protein sequence ID" value="GAA0446150.1"/>
    <property type="molecule type" value="Genomic_DNA"/>
</dbReference>
<gene>
    <name evidence="7" type="ORF">GCM10010361_07530</name>
</gene>
<dbReference type="InterPro" id="IPR001466">
    <property type="entry name" value="Beta-lactam-related"/>
</dbReference>
<name>A0ABN0ZG07_9ACTN</name>
<feature type="transmembrane region" description="Helical" evidence="4">
    <location>
        <begin position="401"/>
        <end position="419"/>
    </location>
</feature>
<keyword evidence="8" id="KW-1185">Reference proteome</keyword>